<name>A0ABQ7JNL0_9FUNG</name>
<sequence>MSVLLNTLTFNALQQKPMLSRHCANRELFHHVVSKWDIPNKSTSQQTAPVVGLTTVSTSRPPRKAPPPIASFSMVTVTVSTTTGPCSGVWALHYVSTASDHWQIFGFDDIKGGVALRIRSEEVFLSQYSRKNGDHRRVWRAMDGLKEQRSKENVGEPYLETLPQELVDSISAPSTGDPALLEELNKFVEDNRVFKEDMLELLNYLASDQCVHGYDNLVAGYEA</sequence>
<proteinExistence type="predicted"/>
<gene>
    <name evidence="1" type="ORF">BGZ96_000659</name>
</gene>
<dbReference type="EMBL" id="JAAAIM010001098">
    <property type="protein sequence ID" value="KAG0282251.1"/>
    <property type="molecule type" value="Genomic_DNA"/>
</dbReference>
<dbReference type="Proteomes" id="UP001194696">
    <property type="component" value="Unassembled WGS sequence"/>
</dbReference>
<protein>
    <submittedName>
        <fullName evidence="1">Uncharacterized protein</fullName>
    </submittedName>
</protein>
<comment type="caution">
    <text evidence="1">The sequence shown here is derived from an EMBL/GenBank/DDBJ whole genome shotgun (WGS) entry which is preliminary data.</text>
</comment>
<reference evidence="1 2" key="1">
    <citation type="journal article" date="2020" name="Fungal Divers.">
        <title>Resolving the Mortierellaceae phylogeny through synthesis of multi-gene phylogenetics and phylogenomics.</title>
        <authorList>
            <person name="Vandepol N."/>
            <person name="Liber J."/>
            <person name="Desiro A."/>
            <person name="Na H."/>
            <person name="Kennedy M."/>
            <person name="Barry K."/>
            <person name="Grigoriev I.V."/>
            <person name="Miller A.N."/>
            <person name="O'Donnell K."/>
            <person name="Stajich J.E."/>
            <person name="Bonito G."/>
        </authorList>
    </citation>
    <scope>NUCLEOTIDE SEQUENCE [LARGE SCALE GENOMIC DNA]</scope>
    <source>
        <strain evidence="1 2">AD045</strain>
    </source>
</reference>
<evidence type="ECO:0000313" key="1">
    <source>
        <dbReference type="EMBL" id="KAG0282251.1"/>
    </source>
</evidence>
<accession>A0ABQ7JNL0</accession>
<evidence type="ECO:0000313" key="2">
    <source>
        <dbReference type="Proteomes" id="UP001194696"/>
    </source>
</evidence>
<organism evidence="1 2">
    <name type="scientific">Linnemannia gamsii</name>
    <dbReference type="NCBI Taxonomy" id="64522"/>
    <lineage>
        <taxon>Eukaryota</taxon>
        <taxon>Fungi</taxon>
        <taxon>Fungi incertae sedis</taxon>
        <taxon>Mucoromycota</taxon>
        <taxon>Mortierellomycotina</taxon>
        <taxon>Mortierellomycetes</taxon>
        <taxon>Mortierellales</taxon>
        <taxon>Mortierellaceae</taxon>
        <taxon>Linnemannia</taxon>
    </lineage>
</organism>
<keyword evidence="2" id="KW-1185">Reference proteome</keyword>